<evidence type="ECO:0000256" key="5">
    <source>
        <dbReference type="ARBA" id="ARBA00022481"/>
    </source>
</evidence>
<evidence type="ECO:0000256" key="7">
    <source>
        <dbReference type="ARBA" id="ARBA00022692"/>
    </source>
</evidence>
<keyword evidence="4" id="KW-1003">Cell membrane</keyword>
<keyword evidence="6" id="KW-0997">Cell inner membrane</keyword>
<dbReference type="NCBIfam" id="TIGR02532">
    <property type="entry name" value="IV_pilin_GFxxxE"/>
    <property type="match status" value="1"/>
</dbReference>
<evidence type="ECO:0000256" key="4">
    <source>
        <dbReference type="ARBA" id="ARBA00022475"/>
    </source>
</evidence>
<evidence type="ECO:0000256" key="10">
    <source>
        <dbReference type="SAM" id="Phobius"/>
    </source>
</evidence>
<accession>A0A3D9FFD7</accession>
<keyword evidence="12" id="KW-1185">Reference proteome</keyword>
<gene>
    <name evidence="11" type="ORF">DFR46_0808</name>
</gene>
<keyword evidence="8 10" id="KW-1133">Transmembrane helix</keyword>
<evidence type="ECO:0000256" key="8">
    <source>
        <dbReference type="ARBA" id="ARBA00022989"/>
    </source>
</evidence>
<dbReference type="PANTHER" id="PTHR39583">
    <property type="entry name" value="TYPE II SECRETION SYSTEM PROTEIN J-RELATED"/>
    <property type="match status" value="1"/>
</dbReference>
<protein>
    <recommendedName>
        <fullName evidence="3">Type II secretion system protein J</fullName>
    </recommendedName>
</protein>
<evidence type="ECO:0000256" key="1">
    <source>
        <dbReference type="ARBA" id="ARBA00004377"/>
    </source>
</evidence>
<evidence type="ECO:0000313" key="12">
    <source>
        <dbReference type="Proteomes" id="UP000256310"/>
    </source>
</evidence>
<dbReference type="NCBIfam" id="TIGR01711">
    <property type="entry name" value="gspJ"/>
    <property type="match status" value="1"/>
</dbReference>
<dbReference type="InterPro" id="IPR010055">
    <property type="entry name" value="T2SS_protein-GspJ"/>
</dbReference>
<evidence type="ECO:0000256" key="6">
    <source>
        <dbReference type="ARBA" id="ARBA00022519"/>
    </source>
</evidence>
<comment type="caution">
    <text evidence="11">The sequence shown here is derived from an EMBL/GenBank/DDBJ whole genome shotgun (WGS) entry which is preliminary data.</text>
</comment>
<dbReference type="InterPro" id="IPR012902">
    <property type="entry name" value="N_methyl_site"/>
</dbReference>
<name>A0A3D9FFD7_9SPHN</name>
<comment type="similarity">
    <text evidence="2">Belongs to the GSP J family.</text>
</comment>
<dbReference type="AlphaFoldDB" id="A0A3D9FFD7"/>
<sequence>MMRSGHSQAGFTLVELMVALFIFGIVSAAGVALLGFSVDSQAASREALADMSSIRRMNASLTNDLGQIAPRPARDQAGARQNAFFGGGGADGDLLISFVRRGWSNHDGEPRASLQKVDYRLVGGVLERQAYPYVDGAEPLPAAQLVSGIESIALRYRSDGEWRDRWDPTLATELPDAVELIVEIEGLGPVRQLFQTGATA</sequence>
<dbReference type="Pfam" id="PF07963">
    <property type="entry name" value="N_methyl"/>
    <property type="match status" value="1"/>
</dbReference>
<keyword evidence="5" id="KW-0488">Methylation</keyword>
<dbReference type="InterPro" id="IPR051621">
    <property type="entry name" value="T2SS_protein_J"/>
</dbReference>
<keyword evidence="9 10" id="KW-0472">Membrane</keyword>
<evidence type="ECO:0000256" key="3">
    <source>
        <dbReference type="ARBA" id="ARBA00021539"/>
    </source>
</evidence>
<feature type="transmembrane region" description="Helical" evidence="10">
    <location>
        <begin position="12"/>
        <end position="36"/>
    </location>
</feature>
<dbReference type="Gene3D" id="2.10.70.20">
    <property type="entry name" value="gspk-gspi-gspj complex like domains"/>
    <property type="match status" value="1"/>
</dbReference>
<evidence type="ECO:0000313" key="11">
    <source>
        <dbReference type="EMBL" id="RED15801.1"/>
    </source>
</evidence>
<dbReference type="EMBL" id="QRDP01000004">
    <property type="protein sequence ID" value="RED15801.1"/>
    <property type="molecule type" value="Genomic_DNA"/>
</dbReference>
<reference evidence="11 12" key="1">
    <citation type="submission" date="2018-07" db="EMBL/GenBank/DDBJ databases">
        <title>Genomic Encyclopedia of Type Strains, Phase IV (KMG-IV): sequencing the most valuable type-strain genomes for metagenomic binning, comparative biology and taxonomic classification.</title>
        <authorList>
            <person name="Goeker M."/>
        </authorList>
    </citation>
    <scope>NUCLEOTIDE SEQUENCE [LARGE SCALE GENOMIC DNA]</scope>
    <source>
        <strain evidence="11 12">DSM 26725</strain>
    </source>
</reference>
<dbReference type="RefSeq" id="WP_162843387.1">
    <property type="nucleotide sequence ID" value="NZ_QRDP01000004.1"/>
</dbReference>
<dbReference type="InterPro" id="IPR045584">
    <property type="entry name" value="Pilin-like"/>
</dbReference>
<evidence type="ECO:0000256" key="9">
    <source>
        <dbReference type="ARBA" id="ARBA00023136"/>
    </source>
</evidence>
<dbReference type="Proteomes" id="UP000256310">
    <property type="component" value="Unassembled WGS sequence"/>
</dbReference>
<dbReference type="GO" id="GO:0015628">
    <property type="term" value="P:protein secretion by the type II secretion system"/>
    <property type="evidence" value="ECO:0007669"/>
    <property type="project" value="InterPro"/>
</dbReference>
<keyword evidence="7 10" id="KW-0812">Transmembrane</keyword>
<dbReference type="Gene3D" id="3.10.610.10">
    <property type="entry name" value="GSPII I/J protein-like"/>
    <property type="match status" value="1"/>
</dbReference>
<dbReference type="PROSITE" id="PS00409">
    <property type="entry name" value="PROKAR_NTER_METHYL"/>
    <property type="match status" value="1"/>
</dbReference>
<proteinExistence type="inferred from homology"/>
<comment type="subcellular location">
    <subcellularLocation>
        <location evidence="1">Cell inner membrane</location>
        <topology evidence="1">Single-pass membrane protein</topology>
    </subcellularLocation>
</comment>
<dbReference type="PANTHER" id="PTHR39583:SF2">
    <property type="entry name" value="TYPE II SECRETION SYSTEM PROTEIN J"/>
    <property type="match status" value="1"/>
</dbReference>
<organism evidence="11 12">
    <name type="scientific">Parasphingopyxis lamellibrachiae</name>
    <dbReference type="NCBI Taxonomy" id="680125"/>
    <lineage>
        <taxon>Bacteria</taxon>
        <taxon>Pseudomonadati</taxon>
        <taxon>Pseudomonadota</taxon>
        <taxon>Alphaproteobacteria</taxon>
        <taxon>Sphingomonadales</taxon>
        <taxon>Sphingomonadaceae</taxon>
        <taxon>Parasphingopyxis</taxon>
    </lineage>
</organism>
<dbReference type="GO" id="GO:0015627">
    <property type="term" value="C:type II protein secretion system complex"/>
    <property type="evidence" value="ECO:0007669"/>
    <property type="project" value="InterPro"/>
</dbReference>
<dbReference type="SUPFAM" id="SSF54523">
    <property type="entry name" value="Pili subunits"/>
    <property type="match status" value="1"/>
</dbReference>
<evidence type="ECO:0000256" key="2">
    <source>
        <dbReference type="ARBA" id="ARBA00011084"/>
    </source>
</evidence>
<dbReference type="GO" id="GO:0005886">
    <property type="term" value="C:plasma membrane"/>
    <property type="evidence" value="ECO:0007669"/>
    <property type="project" value="UniProtKB-SubCell"/>
</dbReference>
<dbReference type="Pfam" id="PF11612">
    <property type="entry name" value="T2SSJ"/>
    <property type="match status" value="1"/>
</dbReference>